<protein>
    <recommendedName>
        <fullName evidence="1">EAL domain-containing protein</fullName>
    </recommendedName>
</protein>
<organism evidence="2 3">
    <name type="scientific">Aliivibrio fischeri</name>
    <name type="common">Vibrio fischeri</name>
    <dbReference type="NCBI Taxonomy" id="668"/>
    <lineage>
        <taxon>Bacteria</taxon>
        <taxon>Pseudomonadati</taxon>
        <taxon>Pseudomonadota</taxon>
        <taxon>Gammaproteobacteria</taxon>
        <taxon>Vibrionales</taxon>
        <taxon>Vibrionaceae</taxon>
        <taxon>Aliivibrio</taxon>
    </lineage>
</organism>
<dbReference type="Pfam" id="PF00563">
    <property type="entry name" value="EAL"/>
    <property type="match status" value="1"/>
</dbReference>
<proteinExistence type="predicted"/>
<evidence type="ECO:0000313" key="2">
    <source>
        <dbReference type="EMBL" id="GEK15971.1"/>
    </source>
</evidence>
<comment type="caution">
    <text evidence="2">The sequence shown here is derived from an EMBL/GenBank/DDBJ whole genome shotgun (WGS) entry which is preliminary data.</text>
</comment>
<dbReference type="Gene3D" id="3.20.20.450">
    <property type="entry name" value="EAL domain"/>
    <property type="match status" value="1"/>
</dbReference>
<dbReference type="SUPFAM" id="SSF141868">
    <property type="entry name" value="EAL domain-like"/>
    <property type="match status" value="1"/>
</dbReference>
<feature type="domain" description="EAL" evidence="1">
    <location>
        <begin position="1"/>
        <end position="163"/>
    </location>
</feature>
<sequence length="163" mass="19194">MLLLKINYKNAKFITINIDITSMKKLKNRLKTLNKKLHSSSIFLLIKITKREHILTKDIVQSIYELNDFGIKFSVDDITIRDLQMKLIKLNIFEIIKIKLSDLYKIPNKEEFIKNMNGRKKKIVVDNIENIKDANNLLCEPINYLQGNLFYNPQVISKKEINI</sequence>
<name>A0A510UR85_ALIFS</name>
<dbReference type="RefSeq" id="WP_186809510.1">
    <property type="nucleotide sequence ID" value="NZ_BJTZ01000051.1"/>
</dbReference>
<evidence type="ECO:0000259" key="1">
    <source>
        <dbReference type="PROSITE" id="PS50883"/>
    </source>
</evidence>
<evidence type="ECO:0000313" key="3">
    <source>
        <dbReference type="Proteomes" id="UP000321787"/>
    </source>
</evidence>
<dbReference type="AlphaFoldDB" id="A0A510UR85"/>
<dbReference type="InterPro" id="IPR035919">
    <property type="entry name" value="EAL_sf"/>
</dbReference>
<accession>A0A510UR85</accession>
<dbReference type="PROSITE" id="PS50883">
    <property type="entry name" value="EAL"/>
    <property type="match status" value="1"/>
</dbReference>
<dbReference type="Proteomes" id="UP000321787">
    <property type="component" value="Unassembled WGS sequence"/>
</dbReference>
<dbReference type="InterPro" id="IPR001633">
    <property type="entry name" value="EAL_dom"/>
</dbReference>
<gene>
    <name evidence="2" type="ORF">AFI02nite_40070</name>
</gene>
<reference evidence="2 3" key="1">
    <citation type="submission" date="2019-07" db="EMBL/GenBank/DDBJ databases">
        <title>Whole genome shotgun sequence of Aliivibrio fischeri NBRC 101058.</title>
        <authorList>
            <person name="Hosoyama A."/>
            <person name="Uohara A."/>
            <person name="Ohji S."/>
            <person name="Ichikawa N."/>
        </authorList>
    </citation>
    <scope>NUCLEOTIDE SEQUENCE [LARGE SCALE GENOMIC DNA]</scope>
    <source>
        <strain evidence="2 3">NBRC 101058</strain>
    </source>
</reference>
<dbReference type="EMBL" id="BJTZ01000051">
    <property type="protein sequence ID" value="GEK15971.1"/>
    <property type="molecule type" value="Genomic_DNA"/>
</dbReference>